<comment type="caution">
    <text evidence="1">The sequence shown here is derived from an EMBL/GenBank/DDBJ whole genome shotgun (WGS) entry which is preliminary data.</text>
</comment>
<accession>A0A5A7VK55</accession>
<evidence type="ECO:0000313" key="2">
    <source>
        <dbReference type="EMBL" id="TYJ97372.1"/>
    </source>
</evidence>
<evidence type="ECO:0000313" key="1">
    <source>
        <dbReference type="EMBL" id="KAA0067774.1"/>
    </source>
</evidence>
<dbReference type="EMBL" id="SSTE01000369">
    <property type="protein sequence ID" value="KAA0067774.1"/>
    <property type="molecule type" value="Genomic_DNA"/>
</dbReference>
<evidence type="ECO:0000313" key="4">
    <source>
        <dbReference type="Proteomes" id="UP000321947"/>
    </source>
</evidence>
<evidence type="ECO:0000313" key="3">
    <source>
        <dbReference type="Proteomes" id="UP000321393"/>
    </source>
</evidence>
<dbReference type="Proteomes" id="UP000321393">
    <property type="component" value="Unassembled WGS sequence"/>
</dbReference>
<sequence>MPSSPPLALEFPSYLLPSLYLYVDLASKVEVVEEVLYHTPSRTTCSLRPKDNVKPTGYTQYNNVYKFYDVVGPTQHSHRLCRSGAHPALTTASLSRSSLNVNNRI</sequence>
<dbReference type="Proteomes" id="UP000321947">
    <property type="component" value="Unassembled WGS sequence"/>
</dbReference>
<proteinExistence type="predicted"/>
<organism evidence="1 3">
    <name type="scientific">Cucumis melo var. makuwa</name>
    <name type="common">Oriental melon</name>
    <dbReference type="NCBI Taxonomy" id="1194695"/>
    <lineage>
        <taxon>Eukaryota</taxon>
        <taxon>Viridiplantae</taxon>
        <taxon>Streptophyta</taxon>
        <taxon>Embryophyta</taxon>
        <taxon>Tracheophyta</taxon>
        <taxon>Spermatophyta</taxon>
        <taxon>Magnoliopsida</taxon>
        <taxon>eudicotyledons</taxon>
        <taxon>Gunneridae</taxon>
        <taxon>Pentapetalae</taxon>
        <taxon>rosids</taxon>
        <taxon>fabids</taxon>
        <taxon>Cucurbitales</taxon>
        <taxon>Cucurbitaceae</taxon>
        <taxon>Benincaseae</taxon>
        <taxon>Cucumis</taxon>
    </lineage>
</organism>
<reference evidence="3 4" key="1">
    <citation type="submission" date="2019-08" db="EMBL/GenBank/DDBJ databases">
        <title>Draft genome sequences of two oriental melons (Cucumis melo L. var makuwa).</title>
        <authorList>
            <person name="Kwon S.-Y."/>
        </authorList>
    </citation>
    <scope>NUCLEOTIDE SEQUENCE [LARGE SCALE GENOMIC DNA]</scope>
    <source>
        <strain evidence="4">cv. Chang Bougi</strain>
        <strain evidence="3">cv. SW 3</strain>
        <tissue evidence="1">Leaf</tissue>
    </source>
</reference>
<gene>
    <name evidence="2" type="ORF">E5676_scaffold194G001830</name>
    <name evidence="1" type="ORF">E6C27_scaffold352G001010</name>
</gene>
<protein>
    <submittedName>
        <fullName evidence="1">Uncharacterized protein</fullName>
    </submittedName>
</protein>
<dbReference type="EMBL" id="SSTD01018933">
    <property type="protein sequence ID" value="TYJ97372.1"/>
    <property type="molecule type" value="Genomic_DNA"/>
</dbReference>
<dbReference type="AlphaFoldDB" id="A0A5A7VK55"/>
<name>A0A5A7VK55_CUCMM</name>